<reference evidence="3 4" key="1">
    <citation type="submission" date="2023-05" db="EMBL/GenBank/DDBJ databases">
        <authorList>
            <person name="Guo Y."/>
        </authorList>
    </citation>
    <scope>NUCLEOTIDE SEQUENCE [LARGE SCALE GENOMIC DNA]</scope>
    <source>
        <strain evidence="3 4">GR2756</strain>
    </source>
</reference>
<feature type="chain" id="PRO_5046786082" evidence="2">
    <location>
        <begin position="19"/>
        <end position="103"/>
    </location>
</feature>
<feature type="region of interest" description="Disordered" evidence="1">
    <location>
        <begin position="25"/>
        <end position="50"/>
    </location>
</feature>
<gene>
    <name evidence="3" type="ORF">RQX22_05625</name>
</gene>
<dbReference type="EMBL" id="JAVUPU010000002">
    <property type="protein sequence ID" value="MDT9598425.1"/>
    <property type="molecule type" value="Genomic_DNA"/>
</dbReference>
<evidence type="ECO:0000256" key="2">
    <source>
        <dbReference type="SAM" id="SignalP"/>
    </source>
</evidence>
<dbReference type="RefSeq" id="WP_315724429.1">
    <property type="nucleotide sequence ID" value="NZ_JAVUPU010000002.1"/>
</dbReference>
<name>A0ABU3Q4T8_9SPHN</name>
<accession>A0ABU3Q4T8</accession>
<organism evidence="3 4">
    <name type="scientific">Sphingosinicella rhizophila</name>
    <dbReference type="NCBI Taxonomy" id="3050082"/>
    <lineage>
        <taxon>Bacteria</taxon>
        <taxon>Pseudomonadati</taxon>
        <taxon>Pseudomonadota</taxon>
        <taxon>Alphaproteobacteria</taxon>
        <taxon>Sphingomonadales</taxon>
        <taxon>Sphingosinicellaceae</taxon>
        <taxon>Sphingosinicella</taxon>
    </lineage>
</organism>
<protein>
    <submittedName>
        <fullName evidence="3">Uncharacterized protein</fullName>
    </submittedName>
</protein>
<sequence length="103" mass="10558">MKTFLFTAALMLSGSAIAQETVAPGNSAPELDARGIPVVSDPASAPPGVNEPLTVQPGAQVVPNPNASAAFATQPSTETYPVCSKTVTDNCVQAYERGVRDPT</sequence>
<keyword evidence="4" id="KW-1185">Reference proteome</keyword>
<evidence type="ECO:0000313" key="3">
    <source>
        <dbReference type="EMBL" id="MDT9598425.1"/>
    </source>
</evidence>
<comment type="caution">
    <text evidence="3">The sequence shown here is derived from an EMBL/GenBank/DDBJ whole genome shotgun (WGS) entry which is preliminary data.</text>
</comment>
<dbReference type="Proteomes" id="UP001259572">
    <property type="component" value="Unassembled WGS sequence"/>
</dbReference>
<proteinExistence type="predicted"/>
<feature type="signal peptide" evidence="2">
    <location>
        <begin position="1"/>
        <end position="18"/>
    </location>
</feature>
<evidence type="ECO:0000313" key="4">
    <source>
        <dbReference type="Proteomes" id="UP001259572"/>
    </source>
</evidence>
<evidence type="ECO:0000256" key="1">
    <source>
        <dbReference type="SAM" id="MobiDB-lite"/>
    </source>
</evidence>
<keyword evidence="2" id="KW-0732">Signal</keyword>